<proteinExistence type="predicted"/>
<organism evidence="1 2">
    <name type="scientific">Armillaria tabescens</name>
    <name type="common">Ringless honey mushroom</name>
    <name type="synonym">Agaricus tabescens</name>
    <dbReference type="NCBI Taxonomy" id="1929756"/>
    <lineage>
        <taxon>Eukaryota</taxon>
        <taxon>Fungi</taxon>
        <taxon>Dikarya</taxon>
        <taxon>Basidiomycota</taxon>
        <taxon>Agaricomycotina</taxon>
        <taxon>Agaricomycetes</taxon>
        <taxon>Agaricomycetidae</taxon>
        <taxon>Agaricales</taxon>
        <taxon>Marasmiineae</taxon>
        <taxon>Physalacriaceae</taxon>
        <taxon>Desarmillaria</taxon>
    </lineage>
</organism>
<accession>A0AA39MWH2</accession>
<protein>
    <submittedName>
        <fullName evidence="1">Uncharacterized protein</fullName>
    </submittedName>
</protein>
<dbReference type="Proteomes" id="UP001175211">
    <property type="component" value="Unassembled WGS sequence"/>
</dbReference>
<dbReference type="GeneID" id="85353530"/>
<gene>
    <name evidence="1" type="ORF">EV420DRAFT_1483413</name>
</gene>
<sequence>MTGCCPSEFLSVHLLSLLLMHIKENPEIAPETALHVTTFTVMLLRLPDRHVFSLLVLICNYMQPTLCTPKSLIHVPAFPALLGMEQLNGSPYFGSTRVVGRGELRIHVMPLQHFLSILVMNQDYPNTLKSGLFPTQNIFGVEASLPTLYGSHVSTIGLANNCAWQLHIGVLLPVLLKGRSSIHHAGRPCSVVTLWTSSFKVGYAPTCSEAFFVCQMQKKNHVFGEHSRLISSVTFIGELMARRIHNVSTTYIKGTM</sequence>
<evidence type="ECO:0000313" key="2">
    <source>
        <dbReference type="Proteomes" id="UP001175211"/>
    </source>
</evidence>
<dbReference type="EMBL" id="JAUEPS010000041">
    <property type="protein sequence ID" value="KAK0448400.1"/>
    <property type="molecule type" value="Genomic_DNA"/>
</dbReference>
<name>A0AA39MWH2_ARMTA</name>
<keyword evidence="2" id="KW-1185">Reference proteome</keyword>
<dbReference type="RefSeq" id="XP_060326505.1">
    <property type="nucleotide sequence ID" value="XM_060469982.1"/>
</dbReference>
<evidence type="ECO:0000313" key="1">
    <source>
        <dbReference type="EMBL" id="KAK0448400.1"/>
    </source>
</evidence>
<comment type="caution">
    <text evidence="1">The sequence shown here is derived from an EMBL/GenBank/DDBJ whole genome shotgun (WGS) entry which is preliminary data.</text>
</comment>
<reference evidence="1" key="1">
    <citation type="submission" date="2023-06" db="EMBL/GenBank/DDBJ databases">
        <authorList>
            <consortium name="Lawrence Berkeley National Laboratory"/>
            <person name="Ahrendt S."/>
            <person name="Sahu N."/>
            <person name="Indic B."/>
            <person name="Wong-Bajracharya J."/>
            <person name="Merenyi Z."/>
            <person name="Ke H.-M."/>
            <person name="Monk M."/>
            <person name="Kocsube S."/>
            <person name="Drula E."/>
            <person name="Lipzen A."/>
            <person name="Balint B."/>
            <person name="Henrissat B."/>
            <person name="Andreopoulos B."/>
            <person name="Martin F.M."/>
            <person name="Harder C.B."/>
            <person name="Rigling D."/>
            <person name="Ford K.L."/>
            <person name="Foster G.D."/>
            <person name="Pangilinan J."/>
            <person name="Papanicolaou A."/>
            <person name="Barry K."/>
            <person name="LaButti K."/>
            <person name="Viragh M."/>
            <person name="Koriabine M."/>
            <person name="Yan M."/>
            <person name="Riley R."/>
            <person name="Champramary S."/>
            <person name="Plett K.L."/>
            <person name="Tsai I.J."/>
            <person name="Slot J."/>
            <person name="Sipos G."/>
            <person name="Plett J."/>
            <person name="Nagy L.G."/>
            <person name="Grigoriev I.V."/>
        </authorList>
    </citation>
    <scope>NUCLEOTIDE SEQUENCE</scope>
    <source>
        <strain evidence="1">CCBAS 213</strain>
    </source>
</reference>
<dbReference type="AlphaFoldDB" id="A0AA39MWH2"/>